<evidence type="ECO:0000259" key="3">
    <source>
        <dbReference type="PROSITE" id="PS51762"/>
    </source>
</evidence>
<dbReference type="InterPro" id="IPR000757">
    <property type="entry name" value="Beta-glucanase-like"/>
</dbReference>
<name>A0AAN7A7X3_9PEZI</name>
<evidence type="ECO:0000313" key="4">
    <source>
        <dbReference type="EMBL" id="KAK4178596.1"/>
    </source>
</evidence>
<dbReference type="Proteomes" id="UP001302321">
    <property type="component" value="Unassembled WGS sequence"/>
</dbReference>
<dbReference type="AlphaFoldDB" id="A0AAN7A7X3"/>
<organism evidence="4 5">
    <name type="scientific">Triangularia setosa</name>
    <dbReference type="NCBI Taxonomy" id="2587417"/>
    <lineage>
        <taxon>Eukaryota</taxon>
        <taxon>Fungi</taxon>
        <taxon>Dikarya</taxon>
        <taxon>Ascomycota</taxon>
        <taxon>Pezizomycotina</taxon>
        <taxon>Sordariomycetes</taxon>
        <taxon>Sordariomycetidae</taxon>
        <taxon>Sordariales</taxon>
        <taxon>Podosporaceae</taxon>
        <taxon>Triangularia</taxon>
    </lineage>
</organism>
<comment type="caution">
    <text evidence="4">The sequence shown here is derived from an EMBL/GenBank/DDBJ whole genome shotgun (WGS) entry which is preliminary data.</text>
</comment>
<reference evidence="4" key="2">
    <citation type="submission" date="2023-05" db="EMBL/GenBank/DDBJ databases">
        <authorList>
            <consortium name="Lawrence Berkeley National Laboratory"/>
            <person name="Steindorff A."/>
            <person name="Hensen N."/>
            <person name="Bonometti L."/>
            <person name="Westerberg I."/>
            <person name="Brannstrom I.O."/>
            <person name="Guillou S."/>
            <person name="Cros-Aarteil S."/>
            <person name="Calhoun S."/>
            <person name="Haridas S."/>
            <person name="Kuo A."/>
            <person name="Mondo S."/>
            <person name="Pangilinan J."/>
            <person name="Riley R."/>
            <person name="Labutti K."/>
            <person name="Andreopoulos B."/>
            <person name="Lipzen A."/>
            <person name="Chen C."/>
            <person name="Yanf M."/>
            <person name="Daum C."/>
            <person name="Ng V."/>
            <person name="Clum A."/>
            <person name="Ohm R."/>
            <person name="Martin F."/>
            <person name="Silar P."/>
            <person name="Natvig D."/>
            <person name="Lalanne C."/>
            <person name="Gautier V."/>
            <person name="Ament-Velasquez S.L."/>
            <person name="Kruys A."/>
            <person name="Hutchinson M.I."/>
            <person name="Powell A.J."/>
            <person name="Barry K."/>
            <person name="Miller A.N."/>
            <person name="Grigoriev I.V."/>
            <person name="Debuchy R."/>
            <person name="Gladieux P."/>
            <person name="Thoren M.H."/>
            <person name="Johannesson H."/>
        </authorList>
    </citation>
    <scope>NUCLEOTIDE SEQUENCE</scope>
    <source>
        <strain evidence="4">CBS 892.96</strain>
    </source>
</reference>
<feature type="chain" id="PRO_5042898805" evidence="2">
    <location>
        <begin position="44"/>
        <end position="400"/>
    </location>
</feature>
<keyword evidence="1" id="KW-1133">Transmembrane helix</keyword>
<feature type="domain" description="GH16" evidence="3">
    <location>
        <begin position="52"/>
        <end position="320"/>
    </location>
</feature>
<dbReference type="PROSITE" id="PS51762">
    <property type="entry name" value="GH16_2"/>
    <property type="match status" value="1"/>
</dbReference>
<protein>
    <submittedName>
        <fullName evidence="4">Family 16 putative glycoside hydrolase</fullName>
    </submittedName>
</protein>
<evidence type="ECO:0000256" key="1">
    <source>
        <dbReference type="SAM" id="Phobius"/>
    </source>
</evidence>
<dbReference type="SUPFAM" id="SSF49899">
    <property type="entry name" value="Concanavalin A-like lectins/glucanases"/>
    <property type="match status" value="1"/>
</dbReference>
<reference evidence="4" key="1">
    <citation type="journal article" date="2023" name="Mol. Phylogenet. Evol.">
        <title>Genome-scale phylogeny and comparative genomics of the fungal order Sordariales.</title>
        <authorList>
            <person name="Hensen N."/>
            <person name="Bonometti L."/>
            <person name="Westerberg I."/>
            <person name="Brannstrom I.O."/>
            <person name="Guillou S."/>
            <person name="Cros-Aarteil S."/>
            <person name="Calhoun S."/>
            <person name="Haridas S."/>
            <person name="Kuo A."/>
            <person name="Mondo S."/>
            <person name="Pangilinan J."/>
            <person name="Riley R."/>
            <person name="LaButti K."/>
            <person name="Andreopoulos B."/>
            <person name="Lipzen A."/>
            <person name="Chen C."/>
            <person name="Yan M."/>
            <person name="Daum C."/>
            <person name="Ng V."/>
            <person name="Clum A."/>
            <person name="Steindorff A."/>
            <person name="Ohm R.A."/>
            <person name="Martin F."/>
            <person name="Silar P."/>
            <person name="Natvig D.O."/>
            <person name="Lalanne C."/>
            <person name="Gautier V."/>
            <person name="Ament-Velasquez S.L."/>
            <person name="Kruys A."/>
            <person name="Hutchinson M.I."/>
            <person name="Powell A.J."/>
            <person name="Barry K."/>
            <person name="Miller A.N."/>
            <person name="Grigoriev I.V."/>
            <person name="Debuchy R."/>
            <person name="Gladieux P."/>
            <person name="Hiltunen Thoren M."/>
            <person name="Johannesson H."/>
        </authorList>
    </citation>
    <scope>NUCLEOTIDE SEQUENCE</scope>
    <source>
        <strain evidence="4">CBS 892.96</strain>
    </source>
</reference>
<keyword evidence="1" id="KW-0812">Transmembrane</keyword>
<dbReference type="GO" id="GO:0005975">
    <property type="term" value="P:carbohydrate metabolic process"/>
    <property type="evidence" value="ECO:0007669"/>
    <property type="project" value="InterPro"/>
</dbReference>
<dbReference type="PANTHER" id="PTHR38121">
    <property type="entry name" value="GH16 DOMAIN-CONTAINING PROTEIN"/>
    <property type="match status" value="1"/>
</dbReference>
<evidence type="ECO:0000256" key="2">
    <source>
        <dbReference type="SAM" id="SignalP"/>
    </source>
</evidence>
<dbReference type="GO" id="GO:0004553">
    <property type="term" value="F:hydrolase activity, hydrolyzing O-glycosyl compounds"/>
    <property type="evidence" value="ECO:0007669"/>
    <property type="project" value="InterPro"/>
</dbReference>
<keyword evidence="2" id="KW-0732">Signal</keyword>
<accession>A0AAN7A7X3</accession>
<evidence type="ECO:0000313" key="5">
    <source>
        <dbReference type="Proteomes" id="UP001302321"/>
    </source>
</evidence>
<feature type="signal peptide" evidence="2">
    <location>
        <begin position="1"/>
        <end position="43"/>
    </location>
</feature>
<dbReference type="Pfam" id="PF00722">
    <property type="entry name" value="Glyco_hydro_16"/>
    <property type="match status" value="1"/>
</dbReference>
<dbReference type="EMBL" id="MU866134">
    <property type="protein sequence ID" value="KAK4178596.1"/>
    <property type="molecule type" value="Genomic_DNA"/>
</dbReference>
<feature type="transmembrane region" description="Helical" evidence="1">
    <location>
        <begin position="381"/>
        <end position="399"/>
    </location>
</feature>
<dbReference type="Gene3D" id="2.60.120.200">
    <property type="match status" value="1"/>
</dbReference>
<gene>
    <name evidence="4" type="ORF">QBC36DRAFT_385778</name>
</gene>
<dbReference type="PANTHER" id="PTHR38121:SF5">
    <property type="entry name" value="GH16 DOMAIN-CONTAINING PROTEIN"/>
    <property type="match status" value="1"/>
</dbReference>
<keyword evidence="4" id="KW-0378">Hydrolase</keyword>
<keyword evidence="1" id="KW-0472">Membrane</keyword>
<dbReference type="CDD" id="cd00413">
    <property type="entry name" value="Glyco_hydrolase_16"/>
    <property type="match status" value="1"/>
</dbReference>
<keyword evidence="5" id="KW-1185">Reference proteome</keyword>
<dbReference type="InterPro" id="IPR013320">
    <property type="entry name" value="ConA-like_dom_sf"/>
</dbReference>
<sequence length="400" mass="44558">MASLALVFNLLLATTTMFTTRHRHNILLFSTLSLFIFTPLVLADCECGYLSTTGELLPNPHNPNAPTHQQHHALFTDLIESDFTKLVPEGQGDAAISANTDWVRQAFNLSDQRARGDYGEMFAVENVLATEKLEDDQGLKLIVRREVVEDMVPVAEIDTRRLDMYWGTFRASMKMTGVSGTCAAFFWYFNDTQEIDMEFLSKDFDKSNNSYPVNLVLQSREAVLNGYDAAATSNFVKAYLPFDPTEDFHEYRIDYLPGRVYFYVDGGLLAKIDGPAVPSSAGHLILQHWSNGNKLWSGGPPGRDASLVVRYVKAYFNSSRAERQRDWEGRCKDPGAKGAVCKVPDVLPQNGTAGGWFFMDQGNMTNNQTVWGNEGAMGGRLPGIGGLAMWVCVMFLLILL</sequence>
<proteinExistence type="predicted"/>